<protein>
    <submittedName>
        <fullName evidence="1">Uncharacterized protein</fullName>
    </submittedName>
</protein>
<organism evidence="1 2">
    <name type="scientific">Austropuccinia psidii MF-1</name>
    <dbReference type="NCBI Taxonomy" id="1389203"/>
    <lineage>
        <taxon>Eukaryota</taxon>
        <taxon>Fungi</taxon>
        <taxon>Dikarya</taxon>
        <taxon>Basidiomycota</taxon>
        <taxon>Pucciniomycotina</taxon>
        <taxon>Pucciniomycetes</taxon>
        <taxon>Pucciniales</taxon>
        <taxon>Sphaerophragmiaceae</taxon>
        <taxon>Austropuccinia</taxon>
    </lineage>
</organism>
<dbReference type="AlphaFoldDB" id="A0A9Q3KLQ7"/>
<dbReference type="EMBL" id="AVOT02116749">
    <property type="protein sequence ID" value="MBW0584040.1"/>
    <property type="molecule type" value="Genomic_DNA"/>
</dbReference>
<accession>A0A9Q3KLQ7</accession>
<feature type="non-terminal residue" evidence="1">
    <location>
        <position position="1"/>
    </location>
</feature>
<comment type="caution">
    <text evidence="1">The sequence shown here is derived from an EMBL/GenBank/DDBJ whole genome shotgun (WGS) entry which is preliminary data.</text>
</comment>
<name>A0A9Q3KLQ7_9BASI</name>
<evidence type="ECO:0000313" key="2">
    <source>
        <dbReference type="Proteomes" id="UP000765509"/>
    </source>
</evidence>
<sequence length="124" mass="14097">APYGLYGLWAVITVHGPYTVPMASGTTRGHQISSAQDFPSSYGEFFHSSMHPVLKVAGVVHIWYYIPLCTIFSQQFNGDVFRTQFQISKSRYQNSTPILKEDFLTHQSGNPWRQSEDHSWSPIT</sequence>
<reference evidence="1" key="1">
    <citation type="submission" date="2021-03" db="EMBL/GenBank/DDBJ databases">
        <title>Draft genome sequence of rust myrtle Austropuccinia psidii MF-1, a brazilian biotype.</title>
        <authorList>
            <person name="Quecine M.C."/>
            <person name="Pachon D.M.R."/>
            <person name="Bonatelli M.L."/>
            <person name="Correr F.H."/>
            <person name="Franceschini L.M."/>
            <person name="Leite T.F."/>
            <person name="Margarido G.R.A."/>
            <person name="Almeida C.A."/>
            <person name="Ferrarezi J.A."/>
            <person name="Labate C.A."/>
        </authorList>
    </citation>
    <scope>NUCLEOTIDE SEQUENCE</scope>
    <source>
        <strain evidence="1">MF-1</strain>
    </source>
</reference>
<keyword evidence="2" id="KW-1185">Reference proteome</keyword>
<gene>
    <name evidence="1" type="ORF">O181_123755</name>
</gene>
<dbReference type="Proteomes" id="UP000765509">
    <property type="component" value="Unassembled WGS sequence"/>
</dbReference>
<evidence type="ECO:0000313" key="1">
    <source>
        <dbReference type="EMBL" id="MBW0584040.1"/>
    </source>
</evidence>
<proteinExistence type="predicted"/>